<proteinExistence type="predicted"/>
<dbReference type="AlphaFoldDB" id="A0A3A8J666"/>
<keyword evidence="2" id="KW-1185">Reference proteome</keyword>
<protein>
    <submittedName>
        <fullName evidence="1">Uncharacterized protein</fullName>
    </submittedName>
</protein>
<reference evidence="2" key="1">
    <citation type="submission" date="2018-09" db="EMBL/GenBank/DDBJ databases">
        <authorList>
            <person name="Livingstone P.G."/>
            <person name="Whitworth D.E."/>
        </authorList>
    </citation>
    <scope>NUCLEOTIDE SEQUENCE [LARGE SCALE GENOMIC DNA]</scope>
    <source>
        <strain evidence="2">CA054A</strain>
    </source>
</reference>
<dbReference type="EMBL" id="RAVZ01000054">
    <property type="protein sequence ID" value="RKG90518.1"/>
    <property type="molecule type" value="Genomic_DNA"/>
</dbReference>
<gene>
    <name evidence="1" type="ORF">D7V88_10975</name>
</gene>
<evidence type="ECO:0000313" key="2">
    <source>
        <dbReference type="Proteomes" id="UP000268094"/>
    </source>
</evidence>
<evidence type="ECO:0000313" key="1">
    <source>
        <dbReference type="EMBL" id="RKG90518.1"/>
    </source>
</evidence>
<dbReference type="Proteomes" id="UP000268094">
    <property type="component" value="Unassembled WGS sequence"/>
</dbReference>
<accession>A0A3A8J666</accession>
<name>A0A3A8J666_9BACT</name>
<organism evidence="1 2">
    <name type="scientific">Corallococcus terminator</name>
    <dbReference type="NCBI Taxonomy" id="2316733"/>
    <lineage>
        <taxon>Bacteria</taxon>
        <taxon>Pseudomonadati</taxon>
        <taxon>Myxococcota</taxon>
        <taxon>Myxococcia</taxon>
        <taxon>Myxococcales</taxon>
        <taxon>Cystobacterineae</taxon>
        <taxon>Myxococcaceae</taxon>
        <taxon>Corallococcus</taxon>
    </lineage>
</organism>
<comment type="caution">
    <text evidence="1">The sequence shown here is derived from an EMBL/GenBank/DDBJ whole genome shotgun (WGS) entry which is preliminary data.</text>
</comment>
<sequence>MEALLNFLAEEPDLRVGQAIAIAASRLTGQCDPFSIEDEKMIKALQELTMEYRARRATR</sequence>